<sequence>MTLAVLLSGQGGQHPGMFDLTADHPPAQDVFEAARPLLGADPRDLARTGGPALHENRAGQILCCVAGLAAWTVLREMRPGRVVLAGYSIGDLAAWGCAGRFSPSTILHLAAARAEAMDAVAGPGYGLVGLRGLTRERVTTMIEEHGCHLAIVNAADSVVAGGAVVDLENLCGNALASGAARAVVLPVHTPSHTPLLAAASPRFREELARADILTPVREGSLPPPRLLSGLDGASVFDAGKGLDKLAAALSRTIDWAACLDGIREAGARAVLELGPGHALTTMAREALPDAGIHAVADFRSLAGIEDWLRGIGSEDRC</sequence>
<evidence type="ECO:0000259" key="1">
    <source>
        <dbReference type="SMART" id="SM00827"/>
    </source>
</evidence>
<proteinExistence type="predicted"/>
<dbReference type="Gene3D" id="3.40.366.10">
    <property type="entry name" value="Malonyl-Coenzyme A Acyl Carrier Protein, domain 2"/>
    <property type="match status" value="1"/>
</dbReference>
<name>A0ABW3X2U3_9HYPH</name>
<comment type="caution">
    <text evidence="2">The sequence shown here is derived from an EMBL/GenBank/DDBJ whole genome shotgun (WGS) entry which is preliminary data.</text>
</comment>
<feature type="domain" description="Malonyl-CoA:ACP transacylase (MAT)" evidence="1">
    <location>
        <begin position="6"/>
        <end position="317"/>
    </location>
</feature>
<dbReference type="InterPro" id="IPR014043">
    <property type="entry name" value="Acyl_transferase_dom"/>
</dbReference>
<reference evidence="3" key="1">
    <citation type="journal article" date="2019" name="Int. J. Syst. Evol. Microbiol.">
        <title>The Global Catalogue of Microorganisms (GCM) 10K type strain sequencing project: providing services to taxonomists for standard genome sequencing and annotation.</title>
        <authorList>
            <consortium name="The Broad Institute Genomics Platform"/>
            <consortium name="The Broad Institute Genome Sequencing Center for Infectious Disease"/>
            <person name="Wu L."/>
            <person name="Ma J."/>
        </authorList>
    </citation>
    <scope>NUCLEOTIDE SEQUENCE [LARGE SCALE GENOMIC DNA]</scope>
    <source>
        <strain evidence="3">CCUG 56108</strain>
    </source>
</reference>
<evidence type="ECO:0000313" key="2">
    <source>
        <dbReference type="EMBL" id="MFD1302919.1"/>
    </source>
</evidence>
<dbReference type="InterPro" id="IPR016035">
    <property type="entry name" value="Acyl_Trfase/lysoPLipase"/>
</dbReference>
<dbReference type="Gene3D" id="3.30.70.250">
    <property type="entry name" value="Malonyl-CoA ACP transacylase, ACP-binding"/>
    <property type="match status" value="1"/>
</dbReference>
<keyword evidence="3" id="KW-1185">Reference proteome</keyword>
<dbReference type="PANTHER" id="PTHR42681">
    <property type="entry name" value="MALONYL-COA-ACYL CARRIER PROTEIN TRANSACYLASE, MITOCHONDRIAL"/>
    <property type="match status" value="1"/>
</dbReference>
<gene>
    <name evidence="2" type="ORF">ACFQ4G_15205</name>
</gene>
<dbReference type="EMBL" id="JBHTND010000021">
    <property type="protein sequence ID" value="MFD1302919.1"/>
    <property type="molecule type" value="Genomic_DNA"/>
</dbReference>
<evidence type="ECO:0000313" key="3">
    <source>
        <dbReference type="Proteomes" id="UP001597176"/>
    </source>
</evidence>
<dbReference type="Proteomes" id="UP001597176">
    <property type="component" value="Unassembled WGS sequence"/>
</dbReference>
<dbReference type="InterPro" id="IPR001227">
    <property type="entry name" value="Ac_transferase_dom_sf"/>
</dbReference>
<dbReference type="SUPFAM" id="SSF52151">
    <property type="entry name" value="FabD/lysophospholipase-like"/>
    <property type="match status" value="1"/>
</dbReference>
<keyword evidence="2" id="KW-0808">Transferase</keyword>
<dbReference type="SUPFAM" id="SSF55048">
    <property type="entry name" value="Probable ACP-binding domain of malonyl-CoA ACP transacylase"/>
    <property type="match status" value="1"/>
</dbReference>
<dbReference type="SMART" id="SM00827">
    <property type="entry name" value="PKS_AT"/>
    <property type="match status" value="1"/>
</dbReference>
<accession>A0ABW3X2U3</accession>
<dbReference type="PANTHER" id="PTHR42681:SF6">
    <property type="entry name" value="BLL0263 PROTEIN"/>
    <property type="match status" value="1"/>
</dbReference>
<dbReference type="RefSeq" id="WP_238205616.1">
    <property type="nucleotide sequence ID" value="NZ_JBHTND010000021.1"/>
</dbReference>
<organism evidence="2 3">
    <name type="scientific">Methylobacterium marchantiae</name>
    <dbReference type="NCBI Taxonomy" id="600331"/>
    <lineage>
        <taxon>Bacteria</taxon>
        <taxon>Pseudomonadati</taxon>
        <taxon>Pseudomonadota</taxon>
        <taxon>Alphaproteobacteria</taxon>
        <taxon>Hyphomicrobiales</taxon>
        <taxon>Methylobacteriaceae</taxon>
        <taxon>Methylobacterium</taxon>
    </lineage>
</organism>
<dbReference type="GO" id="GO:0016740">
    <property type="term" value="F:transferase activity"/>
    <property type="evidence" value="ECO:0007669"/>
    <property type="project" value="UniProtKB-KW"/>
</dbReference>
<dbReference type="InterPro" id="IPR016036">
    <property type="entry name" value="Malonyl_transacylase_ACP-bd"/>
</dbReference>
<protein>
    <submittedName>
        <fullName evidence="2">Acyl transferase</fullName>
    </submittedName>
</protein>
<dbReference type="InterPro" id="IPR050858">
    <property type="entry name" value="Mal-CoA-ACP_Trans/PKS_FabD"/>
</dbReference>